<feature type="transmembrane region" description="Helical" evidence="1">
    <location>
        <begin position="245"/>
        <end position="263"/>
    </location>
</feature>
<feature type="transmembrane region" description="Helical" evidence="1">
    <location>
        <begin position="283"/>
        <end position="309"/>
    </location>
</feature>
<evidence type="ECO:0008006" key="4">
    <source>
        <dbReference type="Google" id="ProtNLM"/>
    </source>
</evidence>
<feature type="transmembrane region" description="Helical" evidence="1">
    <location>
        <begin position="20"/>
        <end position="44"/>
    </location>
</feature>
<dbReference type="AlphaFoldDB" id="A0A1H6GTN5"/>
<name>A0A1H6GTN5_MAGFU</name>
<organism evidence="2 3">
    <name type="scientific">Magnetospirillum fulvum</name>
    <name type="common">Rhodospirillum fulvum</name>
    <dbReference type="NCBI Taxonomy" id="1082"/>
    <lineage>
        <taxon>Bacteria</taxon>
        <taxon>Pseudomonadati</taxon>
        <taxon>Pseudomonadota</taxon>
        <taxon>Alphaproteobacteria</taxon>
        <taxon>Rhodospirillales</taxon>
        <taxon>Rhodospirillaceae</taxon>
        <taxon>Magnetospirillum</taxon>
    </lineage>
</organism>
<evidence type="ECO:0000313" key="2">
    <source>
        <dbReference type="EMBL" id="SEH25213.1"/>
    </source>
</evidence>
<feature type="transmembrane region" description="Helical" evidence="1">
    <location>
        <begin position="316"/>
        <end position="333"/>
    </location>
</feature>
<feature type="transmembrane region" description="Helical" evidence="1">
    <location>
        <begin position="437"/>
        <end position="457"/>
    </location>
</feature>
<dbReference type="EMBL" id="FNWO01000001">
    <property type="protein sequence ID" value="SEH25213.1"/>
    <property type="molecule type" value="Genomic_DNA"/>
</dbReference>
<accession>A0A1H6GTN5</accession>
<feature type="transmembrane region" description="Helical" evidence="1">
    <location>
        <begin position="162"/>
        <end position="179"/>
    </location>
</feature>
<gene>
    <name evidence="2" type="ORF">SAMN04244559_00151</name>
</gene>
<keyword evidence="1" id="KW-1133">Transmembrane helix</keyword>
<sequence>MSDSMSLLLNTLPALMPTLPALGQVAAFLAIVAGLATIGAGLRIVTGNRDAVAAADLVVGWGLVVVLFVVGNSLLAIPLTILALLTGLAALVFAIVLIRRKAVPMGGGIVKLLVLLLPILAVTASMQASEGDDFGTWLPNLRYLVLFDHFPGPGLEPTDSQFPAYPPAGAIVAYLVSLLSGQLSETAIDRFNLILLGALALLLIRTFRDEPPGSERAVRWRDAAIALAFVTLFSPTFVPRLVLANYAECATAVSLAFAVILGLRLVQTDSRPGPALMLQATAVFAALVMTKQSTLALFGLLLIGLAMVARRTPRRLGWALTPFLVALAMLLVWKHHVMLLGGGEMPISAFDTWHWNVLPETLGSMLTVTHNKSGYFGLSALIVLVGLWTLIKGGSQPLAITQVFTILFLGFNAFLLWTYIAVFIGNEGSSAASFWRYNTQLGGVQLVTLAALLGVVWRRKAETATRNRIVAVWGTISLLVLIAGPVLGAGLLRFDIHKVKMHIAEVAPELKAMLPPGTKVWFIDPPKVGMHNQMEYNLGYGTQLADRISYYSTEEDYANFAANEISDYAYVLNSSETLETAIALTLPVGASHLIHRDQTGQWRIVKSWLFKGFVRASDLKY</sequence>
<feature type="transmembrane region" description="Helical" evidence="1">
    <location>
        <begin position="51"/>
        <end position="70"/>
    </location>
</feature>
<feature type="transmembrane region" description="Helical" evidence="1">
    <location>
        <begin position="76"/>
        <end position="97"/>
    </location>
</feature>
<evidence type="ECO:0000313" key="3">
    <source>
        <dbReference type="Proteomes" id="UP000182983"/>
    </source>
</evidence>
<feature type="transmembrane region" description="Helical" evidence="1">
    <location>
        <begin position="374"/>
        <end position="391"/>
    </location>
</feature>
<feature type="transmembrane region" description="Helical" evidence="1">
    <location>
        <begin position="403"/>
        <end position="425"/>
    </location>
</feature>
<feature type="transmembrane region" description="Helical" evidence="1">
    <location>
        <begin position="191"/>
        <end position="208"/>
    </location>
</feature>
<dbReference type="Proteomes" id="UP000182983">
    <property type="component" value="Unassembled WGS sequence"/>
</dbReference>
<feature type="transmembrane region" description="Helical" evidence="1">
    <location>
        <begin position="469"/>
        <end position="492"/>
    </location>
</feature>
<protein>
    <recommendedName>
        <fullName evidence="4">Glycosyltransferase RgtA/B/C/D-like domain-containing protein</fullName>
    </recommendedName>
</protein>
<reference evidence="3" key="1">
    <citation type="submission" date="2016-10" db="EMBL/GenBank/DDBJ databases">
        <authorList>
            <person name="Varghese N."/>
            <person name="Submissions S."/>
        </authorList>
    </citation>
    <scope>NUCLEOTIDE SEQUENCE [LARGE SCALE GENOMIC DNA]</scope>
    <source>
        <strain evidence="3">DSM 13234</strain>
    </source>
</reference>
<keyword evidence="3" id="KW-1185">Reference proteome</keyword>
<keyword evidence="1" id="KW-0472">Membrane</keyword>
<feature type="transmembrane region" description="Helical" evidence="1">
    <location>
        <begin position="109"/>
        <end position="128"/>
    </location>
</feature>
<evidence type="ECO:0000256" key="1">
    <source>
        <dbReference type="SAM" id="Phobius"/>
    </source>
</evidence>
<feature type="transmembrane region" description="Helical" evidence="1">
    <location>
        <begin position="220"/>
        <end position="238"/>
    </location>
</feature>
<proteinExistence type="predicted"/>
<keyword evidence="1" id="KW-0812">Transmembrane</keyword>